<feature type="compositionally biased region" description="Pro residues" evidence="1">
    <location>
        <begin position="528"/>
        <end position="541"/>
    </location>
</feature>
<dbReference type="Gene3D" id="1.10.472.10">
    <property type="entry name" value="Cyclin-like"/>
    <property type="match status" value="1"/>
</dbReference>
<reference evidence="2" key="1">
    <citation type="thesis" date="2021" institute="BYU ScholarsArchive" country="Provo, UT, USA">
        <title>Applications of and Algorithms for Genome Assembly and Genomic Analyses with an Emphasis on Marine Teleosts.</title>
        <authorList>
            <person name="Pickett B.D."/>
        </authorList>
    </citation>
    <scope>NUCLEOTIDE SEQUENCE</scope>
    <source>
        <strain evidence="2">HI-2016</strain>
    </source>
</reference>
<feature type="region of interest" description="Disordered" evidence="1">
    <location>
        <begin position="310"/>
        <end position="348"/>
    </location>
</feature>
<dbReference type="SUPFAM" id="SSF47954">
    <property type="entry name" value="Cyclin-like"/>
    <property type="match status" value="1"/>
</dbReference>
<proteinExistence type="predicted"/>
<organism evidence="2 3">
    <name type="scientific">Albula glossodonta</name>
    <name type="common">roundjaw bonefish</name>
    <dbReference type="NCBI Taxonomy" id="121402"/>
    <lineage>
        <taxon>Eukaryota</taxon>
        <taxon>Metazoa</taxon>
        <taxon>Chordata</taxon>
        <taxon>Craniata</taxon>
        <taxon>Vertebrata</taxon>
        <taxon>Euteleostomi</taxon>
        <taxon>Actinopterygii</taxon>
        <taxon>Neopterygii</taxon>
        <taxon>Teleostei</taxon>
        <taxon>Albuliformes</taxon>
        <taxon>Albulidae</taxon>
        <taxon>Albula</taxon>
    </lineage>
</organism>
<dbReference type="EMBL" id="JAFBMS010000017">
    <property type="protein sequence ID" value="KAG9345840.1"/>
    <property type="molecule type" value="Genomic_DNA"/>
</dbReference>
<evidence type="ECO:0000313" key="2">
    <source>
        <dbReference type="EMBL" id="KAG9345840.1"/>
    </source>
</evidence>
<accession>A0A8T2P283</accession>
<gene>
    <name evidence="2" type="ORF">JZ751_008996</name>
</gene>
<dbReference type="OrthoDB" id="306099at2759"/>
<evidence type="ECO:0000313" key="3">
    <source>
        <dbReference type="Proteomes" id="UP000824540"/>
    </source>
</evidence>
<comment type="caution">
    <text evidence="2">The sequence shown here is derived from an EMBL/GenBank/DDBJ whole genome shotgun (WGS) entry which is preliminary data.</text>
</comment>
<name>A0A8T2P283_9TELE</name>
<dbReference type="AlphaFoldDB" id="A0A8T2P283"/>
<dbReference type="InterPro" id="IPR036915">
    <property type="entry name" value="Cyclin-like_sf"/>
</dbReference>
<evidence type="ECO:0000256" key="1">
    <source>
        <dbReference type="SAM" id="MobiDB-lite"/>
    </source>
</evidence>
<keyword evidence="3" id="KW-1185">Reference proteome</keyword>
<feature type="compositionally biased region" description="Basic and acidic residues" evidence="1">
    <location>
        <begin position="549"/>
        <end position="561"/>
    </location>
</feature>
<feature type="compositionally biased region" description="Polar residues" evidence="1">
    <location>
        <begin position="316"/>
        <end position="348"/>
    </location>
</feature>
<sequence>MSDRVVTTLDLISGLGLQMSDRRCSEVIHVRVLELLLPQHWPASIHPQSNGGLLAAETAMAVAPRGTPRASCNPEWELVVLGKLKWNLAAVTPNDFIEHIMRKLPLPKEKLTLIRKHVQTFIALCATGPPTPHMGNKSGLLRKHVCGVRLSAVSLQRAAICSGHWVSLSAGNQWRNPHSQGGSLLDQIESCGKTSNMLKYDLMWRKRERVKGIMGEGVSMLLFGAGDNEIQSSPSVSSLWPRSPVFSRAVPGERSTELHYREDRCEPKEEKETKGRPYISYAEACKGQRSGRRGIMRGETSSLREIMLDPSPPPTHQASFTSCKQGSLGAPSSQSVHAKNRTGPVQSGAGSQLLRMFIQCYQTHPLQTPPPHHPSPLPLKKAERWTQAEMKAAGSCECCFLPRQPGPPACCSSLSASWLWLGCVEPLEIERENGLLKAQAASTVHQRLITGCRAAPHACARGLPRPTGSSFLKFCKSAWCPVPHSDNSVSAHRWPGNRGMVVGVQKDGGGRPFLQLLENDVQQKRGPLLPPYSPPQNPTASPPSLCAARRVESVSAQRDEVMTPDNGATLSCSPRSGLPVAALN</sequence>
<dbReference type="Proteomes" id="UP000824540">
    <property type="component" value="Unassembled WGS sequence"/>
</dbReference>
<protein>
    <submittedName>
        <fullName evidence="2">Uncharacterized protein</fullName>
    </submittedName>
</protein>
<feature type="region of interest" description="Disordered" evidence="1">
    <location>
        <begin position="524"/>
        <end position="584"/>
    </location>
</feature>